<dbReference type="InterPro" id="IPR008280">
    <property type="entry name" value="Tub_FtsZ_C"/>
</dbReference>
<keyword evidence="5" id="KW-0131">Cell cycle</keyword>
<dbReference type="Gene3D" id="3.30.1330.20">
    <property type="entry name" value="Tubulin/FtsZ, C-terminal domain"/>
    <property type="match status" value="1"/>
</dbReference>
<keyword evidence="2 5" id="KW-0547">Nucleotide-binding</keyword>
<dbReference type="SUPFAM" id="SSF52490">
    <property type="entry name" value="Tubulin nucleotide-binding domain-like"/>
    <property type="match status" value="1"/>
</dbReference>
<dbReference type="CDD" id="cd02201">
    <property type="entry name" value="FtsZ_type1"/>
    <property type="match status" value="1"/>
</dbReference>
<keyword evidence="4 5" id="KW-0717">Septation</keyword>
<dbReference type="GO" id="GO:0003924">
    <property type="term" value="F:GTPase activity"/>
    <property type="evidence" value="ECO:0007669"/>
    <property type="project" value="UniProtKB-UniRule"/>
</dbReference>
<dbReference type="GO" id="GO:0005737">
    <property type="term" value="C:cytoplasm"/>
    <property type="evidence" value="ECO:0007669"/>
    <property type="project" value="UniProtKB-SubCell"/>
</dbReference>
<feature type="binding site" evidence="5">
    <location>
        <position position="215"/>
    </location>
    <ligand>
        <name>GTP</name>
        <dbReference type="ChEBI" id="CHEBI:37565"/>
    </ligand>
</feature>
<sequence>MMFFGIISMEKGVIMDSLIESALRNTGKLPEEQKWDKMEDRIRICVVGVGGAGCNTISRLTRMGIKSADTIAINTDHKHLQITEADKRLLIGKSITRGLGAGGFPEIAMKCAEASREKLREAIAGCELVFIVAGMGGGTGTGAAPIVAELAKEQGAIAVAIVTYPFSLERARIQKAEWGLEQLKKNTDTVVVIDNNRLVSYVPNLPMNQAFAVADQVTARAVKGISDTIMFPSLVNIDFADIRAIMGNAGVSIISVGEGKGTDKVNSVVHNTLEHPLLDVDYTGAKGALIHISGGPQLTLGEATQIGEGLTAAFDPNANVIWGARLSPEMGNDVVVTAIMTGITSPHVMGKIREDQKALDKMALEIESIQYL</sequence>
<evidence type="ECO:0000256" key="1">
    <source>
        <dbReference type="ARBA" id="ARBA00009690"/>
    </source>
</evidence>
<dbReference type="PRINTS" id="PR00423">
    <property type="entry name" value="CELLDVISFTSZ"/>
</dbReference>
<dbReference type="SMART" id="SM00865">
    <property type="entry name" value="Tubulin_C"/>
    <property type="match status" value="1"/>
</dbReference>
<evidence type="ECO:0000256" key="2">
    <source>
        <dbReference type="ARBA" id="ARBA00022741"/>
    </source>
</evidence>
<dbReference type="GO" id="GO:0043093">
    <property type="term" value="P:FtsZ-dependent cytokinesis"/>
    <property type="evidence" value="ECO:0007669"/>
    <property type="project" value="UniProtKB-UniRule"/>
</dbReference>
<evidence type="ECO:0000256" key="6">
    <source>
        <dbReference type="NCBIfam" id="TIGR00065"/>
    </source>
</evidence>
<feature type="binding site" evidence="5">
    <location>
        <begin position="51"/>
        <end position="55"/>
    </location>
    <ligand>
        <name>GTP</name>
        <dbReference type="ChEBI" id="CHEBI:37565"/>
    </ligand>
</feature>
<dbReference type="NCBIfam" id="TIGR00065">
    <property type="entry name" value="ftsZ"/>
    <property type="match status" value="1"/>
</dbReference>
<evidence type="ECO:0000256" key="3">
    <source>
        <dbReference type="ARBA" id="ARBA00023134"/>
    </source>
</evidence>
<dbReference type="Pfam" id="PF00091">
    <property type="entry name" value="Tubulin"/>
    <property type="match status" value="1"/>
</dbReference>
<dbReference type="GO" id="GO:0051258">
    <property type="term" value="P:protein polymerization"/>
    <property type="evidence" value="ECO:0007669"/>
    <property type="project" value="UniProtKB-UniRule"/>
</dbReference>
<dbReference type="InterPro" id="IPR024757">
    <property type="entry name" value="FtsZ_C"/>
</dbReference>
<dbReference type="PANTHER" id="PTHR30314:SF9">
    <property type="entry name" value="CELL DIVISION PROTEIN FTSZ 2"/>
    <property type="match status" value="1"/>
</dbReference>
<dbReference type="GO" id="GO:0032153">
    <property type="term" value="C:cell division site"/>
    <property type="evidence" value="ECO:0007669"/>
    <property type="project" value="UniProtKB-UniRule"/>
</dbReference>
<dbReference type="AlphaFoldDB" id="A0A7D6BN49"/>
<dbReference type="Proteomes" id="UP000510821">
    <property type="component" value="Chromosome"/>
</dbReference>
<dbReference type="HAMAP" id="MF_00909">
    <property type="entry name" value="FtsZ"/>
    <property type="match status" value="1"/>
</dbReference>
<feature type="binding site" evidence="5">
    <location>
        <position position="172"/>
    </location>
    <ligand>
        <name>GTP</name>
        <dbReference type="ChEBI" id="CHEBI:37565"/>
    </ligand>
</feature>
<dbReference type="SUPFAM" id="SSF55307">
    <property type="entry name" value="Tubulin C-terminal domain-like"/>
    <property type="match status" value="1"/>
</dbReference>
<dbReference type="Gene3D" id="3.40.50.1440">
    <property type="entry name" value="Tubulin/FtsZ, GTPase domain"/>
    <property type="match status" value="1"/>
</dbReference>
<dbReference type="InterPro" id="IPR000158">
    <property type="entry name" value="Cell_div_FtsZ"/>
</dbReference>
<reference evidence="10" key="1">
    <citation type="submission" date="2020-07" db="EMBL/GenBank/DDBJ databases">
        <title>Metabolic diversity and evolutionary history of the archaeal phylum ###Micrarchaeota### uncovered from a freshwater lake metagenome.</title>
        <authorList>
            <person name="Kadnikov V.V."/>
            <person name="Savvichev A.S."/>
            <person name="Mardanov A.V."/>
            <person name="Beletsky A.V."/>
            <person name="Chupakov A.V."/>
            <person name="Kokryatskaya N.M."/>
            <person name="Pimenov N.V."/>
            <person name="Ravin N.V."/>
        </authorList>
    </citation>
    <scope>NUCLEOTIDE SEQUENCE [LARGE SCALE GENOMIC DNA]</scope>
</reference>
<dbReference type="PANTHER" id="PTHR30314">
    <property type="entry name" value="CELL DIVISION PROTEIN FTSZ-RELATED"/>
    <property type="match status" value="1"/>
</dbReference>
<evidence type="ECO:0000259" key="7">
    <source>
        <dbReference type="SMART" id="SM00864"/>
    </source>
</evidence>
<dbReference type="InterPro" id="IPR036525">
    <property type="entry name" value="Tubulin/FtsZ_GTPase_sf"/>
</dbReference>
<dbReference type="InterPro" id="IPR003008">
    <property type="entry name" value="Tubulin_FtsZ_GTPase"/>
</dbReference>
<comment type="similarity">
    <text evidence="1 5">Belongs to the FtsZ family.</text>
</comment>
<evidence type="ECO:0000259" key="8">
    <source>
        <dbReference type="SMART" id="SM00865"/>
    </source>
</evidence>
<evidence type="ECO:0000313" key="9">
    <source>
        <dbReference type="EMBL" id="QLJ52422.1"/>
    </source>
</evidence>
<dbReference type="GO" id="GO:0005525">
    <property type="term" value="F:GTP binding"/>
    <property type="evidence" value="ECO:0007669"/>
    <property type="project" value="UniProtKB-UniRule"/>
</dbReference>
<dbReference type="InterPro" id="IPR018316">
    <property type="entry name" value="Tubulin/FtsZ_2-layer-sand-dom"/>
</dbReference>
<name>A0A7D6BN49_FERL1</name>
<feature type="domain" description="Tubulin/FtsZ GTPase" evidence="7">
    <location>
        <begin position="43"/>
        <end position="233"/>
    </location>
</feature>
<dbReference type="InterPro" id="IPR045061">
    <property type="entry name" value="FtsZ/CetZ"/>
</dbReference>
<gene>
    <name evidence="5" type="primary">ftsZ</name>
    <name evidence="9" type="ORF">Sv326_0247</name>
</gene>
<dbReference type="InterPro" id="IPR037103">
    <property type="entry name" value="Tubulin/FtsZ-like_C"/>
</dbReference>
<proteinExistence type="inferred from homology"/>
<keyword evidence="5 9" id="KW-0132">Cell division</keyword>
<feature type="domain" description="Tubulin/FtsZ 2-layer sandwich" evidence="8">
    <location>
        <begin position="235"/>
        <end position="352"/>
    </location>
</feature>
<organism evidence="9 10">
    <name type="scientific">Fermentimicrarchaeum limneticum</name>
    <dbReference type="NCBI Taxonomy" id="2795018"/>
    <lineage>
        <taxon>Archaea</taxon>
        <taxon>Candidatus Micrarchaeota</taxon>
        <taxon>Candidatus Fermentimicrarchaeales</taxon>
        <taxon>Candidatus Fermentimicrarchaeaceae</taxon>
        <taxon>Candidatus Fermentimicrarchaeum</taxon>
    </lineage>
</organism>
<feature type="binding site" evidence="5">
    <location>
        <begin position="138"/>
        <end position="140"/>
    </location>
    <ligand>
        <name>GTP</name>
        <dbReference type="ChEBI" id="CHEBI:37565"/>
    </ligand>
</feature>
<comment type="function">
    <text evidence="5">Essential cell division protein that forms a contractile ring structure (Z ring) at the future cell division site. The regulation of the ring assembly controls the timing and the location of cell division. One of the functions of the FtsZ ring is to recruit other cell division proteins to the septum to produce a new cell wall between the dividing cells. Binds GTP and shows GTPase activity.</text>
</comment>
<dbReference type="Pfam" id="PF12327">
    <property type="entry name" value="FtsZ_C"/>
    <property type="match status" value="1"/>
</dbReference>
<dbReference type="KEGG" id="flt:Sv326_0247"/>
<comment type="subunit">
    <text evidence="5">Homodimer. Polymerizes to form a dynamic ring structure in a strictly GTP-dependent manner. Interacts directly with several other division proteins.</text>
</comment>
<dbReference type="EMBL" id="CP058998">
    <property type="protein sequence ID" value="QLJ52422.1"/>
    <property type="molecule type" value="Genomic_DNA"/>
</dbReference>
<accession>A0A7D6BN49</accession>
<keyword evidence="3 5" id="KW-0342">GTP-binding</keyword>
<dbReference type="SMART" id="SM00864">
    <property type="entry name" value="Tubulin"/>
    <property type="match status" value="1"/>
</dbReference>
<evidence type="ECO:0000256" key="4">
    <source>
        <dbReference type="ARBA" id="ARBA00023210"/>
    </source>
</evidence>
<feature type="binding site" evidence="5">
    <location>
        <position position="169"/>
    </location>
    <ligand>
        <name>GTP</name>
        <dbReference type="ChEBI" id="CHEBI:37565"/>
    </ligand>
</feature>
<evidence type="ECO:0000256" key="5">
    <source>
        <dbReference type="HAMAP-Rule" id="MF_00909"/>
    </source>
</evidence>
<evidence type="ECO:0000313" key="10">
    <source>
        <dbReference type="Proteomes" id="UP000510821"/>
    </source>
</evidence>
<protein>
    <recommendedName>
        <fullName evidence="5 6">Cell division protein FtsZ</fullName>
    </recommendedName>
</protein>
<comment type="subcellular location">
    <subcellularLocation>
        <location evidence="5">Cytoplasm</location>
    </subcellularLocation>
    <text evidence="5">Assembles at midcell at the inner surface of the cytoplasmic membrane.</text>
</comment>
<keyword evidence="5" id="KW-0963">Cytoplasm</keyword>